<organism evidence="8 10">
    <name type="scientific">Rotaria sordida</name>
    <dbReference type="NCBI Taxonomy" id="392033"/>
    <lineage>
        <taxon>Eukaryota</taxon>
        <taxon>Metazoa</taxon>
        <taxon>Spiralia</taxon>
        <taxon>Gnathifera</taxon>
        <taxon>Rotifera</taxon>
        <taxon>Eurotatoria</taxon>
        <taxon>Bdelloidea</taxon>
        <taxon>Philodinida</taxon>
        <taxon>Philodinidae</taxon>
        <taxon>Rotaria</taxon>
    </lineage>
</organism>
<dbReference type="InterPro" id="IPR014782">
    <property type="entry name" value="Peptidase_M1_dom"/>
</dbReference>
<dbReference type="InterPro" id="IPR001930">
    <property type="entry name" value="Peptidase_M1"/>
</dbReference>
<evidence type="ECO:0000256" key="2">
    <source>
        <dbReference type="ARBA" id="ARBA00011748"/>
    </source>
</evidence>
<dbReference type="OrthoDB" id="6368475at2759"/>
<comment type="subunit">
    <text evidence="2">Homodimer; disulfide-linked.</text>
</comment>
<name>A0A813UT61_9BILA</name>
<dbReference type="SUPFAM" id="SSF63737">
    <property type="entry name" value="Leukotriene A4 hydrolase N-terminal domain"/>
    <property type="match status" value="1"/>
</dbReference>
<dbReference type="InterPro" id="IPR042097">
    <property type="entry name" value="Aminopeptidase_N-like_N_sf"/>
</dbReference>
<protein>
    <recommendedName>
        <fullName evidence="3">glutamyl aminopeptidase</fullName>
        <ecNumber evidence="3">3.4.11.7</ecNumber>
    </recommendedName>
</protein>
<comment type="caution">
    <text evidence="8">The sequence shown here is derived from an EMBL/GenBank/DDBJ whole genome shotgun (WGS) entry which is preliminary data.</text>
</comment>
<dbReference type="GO" id="GO:0016020">
    <property type="term" value="C:membrane"/>
    <property type="evidence" value="ECO:0007669"/>
    <property type="project" value="TreeGrafter"/>
</dbReference>
<proteinExistence type="predicted"/>
<comment type="catalytic activity">
    <reaction evidence="1">
        <text>Release of N-terminal glutamate (and to a lesser extent aspartate) from a peptide.</text>
        <dbReference type="EC" id="3.4.11.7"/>
    </reaction>
</comment>
<dbReference type="EMBL" id="CAJNOU010000112">
    <property type="protein sequence ID" value="CAF0870587.1"/>
    <property type="molecule type" value="Genomic_DNA"/>
</dbReference>
<dbReference type="PANTHER" id="PTHR11533:SF276">
    <property type="entry name" value="GLUTAMYL AMINOPEPTIDASE"/>
    <property type="match status" value="1"/>
</dbReference>
<dbReference type="GO" id="GO:0043171">
    <property type="term" value="P:peptide catabolic process"/>
    <property type="evidence" value="ECO:0007669"/>
    <property type="project" value="TreeGrafter"/>
</dbReference>
<dbReference type="InterPro" id="IPR045357">
    <property type="entry name" value="Aminopeptidase_N-like_N"/>
</dbReference>
<dbReference type="GO" id="GO:0008270">
    <property type="term" value="F:zinc ion binding"/>
    <property type="evidence" value="ECO:0007669"/>
    <property type="project" value="InterPro"/>
</dbReference>
<keyword evidence="4" id="KW-0031">Aminopeptidase</keyword>
<evidence type="ECO:0000313" key="9">
    <source>
        <dbReference type="EMBL" id="CAF0870587.1"/>
    </source>
</evidence>
<dbReference type="Gene3D" id="2.60.40.1730">
    <property type="entry name" value="tricorn interacting facor f3 domain"/>
    <property type="match status" value="1"/>
</dbReference>
<dbReference type="GO" id="GO:0005737">
    <property type="term" value="C:cytoplasm"/>
    <property type="evidence" value="ECO:0007669"/>
    <property type="project" value="TreeGrafter"/>
</dbReference>
<evidence type="ECO:0000256" key="4">
    <source>
        <dbReference type="ARBA" id="ARBA00022438"/>
    </source>
</evidence>
<dbReference type="GO" id="GO:0006508">
    <property type="term" value="P:proteolysis"/>
    <property type="evidence" value="ECO:0007669"/>
    <property type="project" value="InterPro"/>
</dbReference>
<evidence type="ECO:0000256" key="5">
    <source>
        <dbReference type="ARBA" id="ARBA00022837"/>
    </source>
</evidence>
<dbReference type="InterPro" id="IPR050344">
    <property type="entry name" value="Peptidase_M1_aminopeptidases"/>
</dbReference>
<dbReference type="Proteomes" id="UP000663889">
    <property type="component" value="Unassembled WGS sequence"/>
</dbReference>
<dbReference type="EMBL" id="CAJNOO010000155">
    <property type="protein sequence ID" value="CAF0832047.1"/>
    <property type="molecule type" value="Genomic_DNA"/>
</dbReference>
<dbReference type="GO" id="GO:0005615">
    <property type="term" value="C:extracellular space"/>
    <property type="evidence" value="ECO:0007669"/>
    <property type="project" value="TreeGrafter"/>
</dbReference>
<dbReference type="PANTHER" id="PTHR11533">
    <property type="entry name" value="PROTEASE M1 ZINC METALLOPROTEASE"/>
    <property type="match status" value="1"/>
</dbReference>
<sequence length="148" mass="16339">MEPTYARSVLPCVDEPARKAIFIISVIHDPSYAVWSNGAIDRTEILSDGRALSHFTPTLKMSTFLLALIVAPISDFACRPDRLIGSNNTISRVCGRVDILPQLAYADEVAYKTLGFFNTYFDSDYPLSKIEHFAVPDFGAGAVENYGK</sequence>
<dbReference type="Pfam" id="PF01433">
    <property type="entry name" value="Peptidase_M1"/>
    <property type="match status" value="1"/>
</dbReference>
<reference evidence="8" key="1">
    <citation type="submission" date="2021-02" db="EMBL/GenBank/DDBJ databases">
        <authorList>
            <person name="Nowell W R."/>
        </authorList>
    </citation>
    <scope>NUCLEOTIDE SEQUENCE</scope>
</reference>
<keyword evidence="5" id="KW-0106">Calcium</keyword>
<keyword evidence="4" id="KW-0378">Hydrolase</keyword>
<evidence type="ECO:0000313" key="8">
    <source>
        <dbReference type="EMBL" id="CAF0832047.1"/>
    </source>
</evidence>
<evidence type="ECO:0000256" key="1">
    <source>
        <dbReference type="ARBA" id="ARBA00001703"/>
    </source>
</evidence>
<gene>
    <name evidence="8" type="ORF">RFH988_LOCUS5491</name>
    <name evidence="9" type="ORF">SEV965_LOCUS4097</name>
</gene>
<dbReference type="EC" id="3.4.11.7" evidence="3"/>
<dbReference type="SUPFAM" id="SSF55486">
    <property type="entry name" value="Metalloproteases ('zincins'), catalytic domain"/>
    <property type="match status" value="1"/>
</dbReference>
<accession>A0A813UT61</accession>
<feature type="domain" description="Peptidase M1 membrane alanine aminopeptidase" evidence="6">
    <location>
        <begin position="105"/>
        <end position="147"/>
    </location>
</feature>
<evidence type="ECO:0000313" key="10">
    <source>
        <dbReference type="Proteomes" id="UP000663882"/>
    </source>
</evidence>
<dbReference type="PRINTS" id="PR00756">
    <property type="entry name" value="ALADIPTASE"/>
</dbReference>
<feature type="domain" description="Aminopeptidase N-like N-terminal" evidence="7">
    <location>
        <begin position="1"/>
        <end position="65"/>
    </location>
</feature>
<dbReference type="GO" id="GO:0004230">
    <property type="term" value="F:glutamyl aminopeptidase activity"/>
    <property type="evidence" value="ECO:0007669"/>
    <property type="project" value="UniProtKB-EC"/>
</dbReference>
<dbReference type="Gene3D" id="3.30.2010.30">
    <property type="match status" value="1"/>
</dbReference>
<dbReference type="Proteomes" id="UP000663882">
    <property type="component" value="Unassembled WGS sequence"/>
</dbReference>
<dbReference type="AlphaFoldDB" id="A0A813UT61"/>
<keyword evidence="4" id="KW-0645">Protease</keyword>
<evidence type="ECO:0000259" key="7">
    <source>
        <dbReference type="Pfam" id="PF17900"/>
    </source>
</evidence>
<dbReference type="Pfam" id="PF17900">
    <property type="entry name" value="Peptidase_M1_N"/>
    <property type="match status" value="1"/>
</dbReference>
<dbReference type="GO" id="GO:0042277">
    <property type="term" value="F:peptide binding"/>
    <property type="evidence" value="ECO:0007669"/>
    <property type="project" value="TreeGrafter"/>
</dbReference>
<evidence type="ECO:0000259" key="6">
    <source>
        <dbReference type="Pfam" id="PF01433"/>
    </source>
</evidence>
<dbReference type="GO" id="GO:0070006">
    <property type="term" value="F:metalloaminopeptidase activity"/>
    <property type="evidence" value="ECO:0007669"/>
    <property type="project" value="TreeGrafter"/>
</dbReference>
<evidence type="ECO:0000256" key="3">
    <source>
        <dbReference type="ARBA" id="ARBA00012567"/>
    </source>
</evidence>